<dbReference type="EMBL" id="MU274946">
    <property type="protein sequence ID" value="KAI0084172.1"/>
    <property type="molecule type" value="Genomic_DNA"/>
</dbReference>
<dbReference type="Proteomes" id="UP001055072">
    <property type="component" value="Unassembled WGS sequence"/>
</dbReference>
<name>A0ACB8TQ76_9APHY</name>
<reference evidence="1" key="1">
    <citation type="journal article" date="2021" name="Environ. Microbiol.">
        <title>Gene family expansions and transcriptome signatures uncover fungal adaptations to wood decay.</title>
        <authorList>
            <person name="Hage H."/>
            <person name="Miyauchi S."/>
            <person name="Viragh M."/>
            <person name="Drula E."/>
            <person name="Min B."/>
            <person name="Chaduli D."/>
            <person name="Navarro D."/>
            <person name="Favel A."/>
            <person name="Norest M."/>
            <person name="Lesage-Meessen L."/>
            <person name="Balint B."/>
            <person name="Merenyi Z."/>
            <person name="de Eugenio L."/>
            <person name="Morin E."/>
            <person name="Martinez A.T."/>
            <person name="Baldrian P."/>
            <person name="Stursova M."/>
            <person name="Martinez M.J."/>
            <person name="Novotny C."/>
            <person name="Magnuson J.K."/>
            <person name="Spatafora J.W."/>
            <person name="Maurice S."/>
            <person name="Pangilinan J."/>
            <person name="Andreopoulos W."/>
            <person name="LaButti K."/>
            <person name="Hundley H."/>
            <person name="Na H."/>
            <person name="Kuo A."/>
            <person name="Barry K."/>
            <person name="Lipzen A."/>
            <person name="Henrissat B."/>
            <person name="Riley R."/>
            <person name="Ahrendt S."/>
            <person name="Nagy L.G."/>
            <person name="Grigoriev I.V."/>
            <person name="Martin F."/>
            <person name="Rosso M.N."/>
        </authorList>
    </citation>
    <scope>NUCLEOTIDE SEQUENCE</scope>
    <source>
        <strain evidence="1">CBS 384.51</strain>
    </source>
</reference>
<protein>
    <submittedName>
        <fullName evidence="1">Uncharacterized protein</fullName>
    </submittedName>
</protein>
<gene>
    <name evidence="1" type="ORF">BDY19DRAFT_973466</name>
</gene>
<proteinExistence type="predicted"/>
<evidence type="ECO:0000313" key="2">
    <source>
        <dbReference type="Proteomes" id="UP001055072"/>
    </source>
</evidence>
<accession>A0ACB8TQ76</accession>
<comment type="caution">
    <text evidence="1">The sequence shown here is derived from an EMBL/GenBank/DDBJ whole genome shotgun (WGS) entry which is preliminary data.</text>
</comment>
<keyword evidence="2" id="KW-1185">Reference proteome</keyword>
<evidence type="ECO:0000313" key="1">
    <source>
        <dbReference type="EMBL" id="KAI0084172.1"/>
    </source>
</evidence>
<sequence length="231" mass="26147">MNTDIMYTGSEATPDVDASSMAPTEYTPPQAQPPRSPVQPLSPLTHIAIFTAILAPIALLPYLAVRRHLISLHLKVTEVGVANAALQRDLKTALLEASIRREEHDRLRTTIGELRRDLEKVRVDGGRYELMRARSEEKMKRDIQDLMEEKQKTRDGLEHLRDLSSSLADIAAFMHEVEVQQGFVSRKNDGRGIDKIRQLAYRLQRMAVNEKKPESTQPKSPTESSEAFKDH</sequence>
<organism evidence="1 2">
    <name type="scientific">Irpex rosettiformis</name>
    <dbReference type="NCBI Taxonomy" id="378272"/>
    <lineage>
        <taxon>Eukaryota</taxon>
        <taxon>Fungi</taxon>
        <taxon>Dikarya</taxon>
        <taxon>Basidiomycota</taxon>
        <taxon>Agaricomycotina</taxon>
        <taxon>Agaricomycetes</taxon>
        <taxon>Polyporales</taxon>
        <taxon>Irpicaceae</taxon>
        <taxon>Irpex</taxon>
    </lineage>
</organism>